<reference evidence="7" key="1">
    <citation type="submission" date="2022-07" db="EMBL/GenBank/DDBJ databases">
        <authorList>
            <person name="Trinca V."/>
            <person name="Uliana J.V.C."/>
            <person name="Torres T.T."/>
            <person name="Ward R.J."/>
            <person name="Monesi N."/>
        </authorList>
    </citation>
    <scope>NUCLEOTIDE SEQUENCE</scope>
    <source>
        <strain evidence="7">HSMRA1968</strain>
        <tissue evidence="7">Whole embryos</tissue>
    </source>
</reference>
<evidence type="ECO:0000313" key="8">
    <source>
        <dbReference type="Proteomes" id="UP001151699"/>
    </source>
</evidence>
<evidence type="ECO:0000256" key="2">
    <source>
        <dbReference type="ARBA" id="ARBA00022499"/>
    </source>
</evidence>
<dbReference type="GO" id="GO:0036297">
    <property type="term" value="P:interstrand cross-link repair"/>
    <property type="evidence" value="ECO:0007669"/>
    <property type="project" value="TreeGrafter"/>
</dbReference>
<feature type="region of interest" description="Disordered" evidence="6">
    <location>
        <begin position="1068"/>
        <end position="1122"/>
    </location>
</feature>
<dbReference type="GO" id="GO:0070182">
    <property type="term" value="F:DNA polymerase binding"/>
    <property type="evidence" value="ECO:0007669"/>
    <property type="project" value="TreeGrafter"/>
</dbReference>
<dbReference type="Proteomes" id="UP001151699">
    <property type="component" value="Unassembled WGS sequence"/>
</dbReference>
<dbReference type="GO" id="GO:0000793">
    <property type="term" value="C:condensed chromosome"/>
    <property type="evidence" value="ECO:0007669"/>
    <property type="project" value="TreeGrafter"/>
</dbReference>
<dbReference type="AlphaFoldDB" id="A0A9Q0MLB3"/>
<name>A0A9Q0MLB3_9DIPT</name>
<evidence type="ECO:0000256" key="6">
    <source>
        <dbReference type="SAM" id="MobiDB-lite"/>
    </source>
</evidence>
<evidence type="ECO:0000313" key="7">
    <source>
        <dbReference type="EMBL" id="KAJ6632727.1"/>
    </source>
</evidence>
<dbReference type="GO" id="GO:0005634">
    <property type="term" value="C:nucleus"/>
    <property type="evidence" value="ECO:0007669"/>
    <property type="project" value="UniProtKB-SubCell"/>
</dbReference>
<organism evidence="7 8">
    <name type="scientific">Pseudolycoriella hygida</name>
    <dbReference type="NCBI Taxonomy" id="35572"/>
    <lineage>
        <taxon>Eukaryota</taxon>
        <taxon>Metazoa</taxon>
        <taxon>Ecdysozoa</taxon>
        <taxon>Arthropoda</taxon>
        <taxon>Hexapoda</taxon>
        <taxon>Insecta</taxon>
        <taxon>Pterygota</taxon>
        <taxon>Neoptera</taxon>
        <taxon>Endopterygota</taxon>
        <taxon>Diptera</taxon>
        <taxon>Nematocera</taxon>
        <taxon>Sciaroidea</taxon>
        <taxon>Sciaridae</taxon>
        <taxon>Pseudolycoriella</taxon>
    </lineage>
</organism>
<feature type="non-terminal residue" evidence="7">
    <location>
        <position position="1"/>
    </location>
</feature>
<dbReference type="GO" id="GO:1990918">
    <property type="term" value="P:double-strand break repair involved in meiotic recombination"/>
    <property type="evidence" value="ECO:0007669"/>
    <property type="project" value="TreeGrafter"/>
</dbReference>
<dbReference type="GO" id="GO:0031573">
    <property type="term" value="P:mitotic intra-S DNA damage checkpoint signaling"/>
    <property type="evidence" value="ECO:0007669"/>
    <property type="project" value="TreeGrafter"/>
</dbReference>
<feature type="non-terminal residue" evidence="7">
    <location>
        <position position="1122"/>
    </location>
</feature>
<feature type="compositionally biased region" description="Basic and acidic residues" evidence="6">
    <location>
        <begin position="1099"/>
        <end position="1109"/>
    </location>
</feature>
<dbReference type="GO" id="GO:0007129">
    <property type="term" value="P:homologous chromosome pairing at meiosis"/>
    <property type="evidence" value="ECO:0007669"/>
    <property type="project" value="TreeGrafter"/>
</dbReference>
<feature type="compositionally biased region" description="Acidic residues" evidence="6">
    <location>
        <begin position="1072"/>
        <end position="1092"/>
    </location>
</feature>
<evidence type="ECO:0000256" key="3">
    <source>
        <dbReference type="ARBA" id="ARBA00022843"/>
    </source>
</evidence>
<keyword evidence="4" id="KW-0539">Nucleus</keyword>
<evidence type="ECO:0000256" key="4">
    <source>
        <dbReference type="ARBA" id="ARBA00023242"/>
    </source>
</evidence>
<proteinExistence type="inferred from homology"/>
<gene>
    <name evidence="7" type="primary">FANCD2</name>
    <name evidence="7" type="ORF">Bhyg_17217</name>
</gene>
<comment type="subcellular location">
    <subcellularLocation>
        <location evidence="1">Nucleus</location>
    </subcellularLocation>
</comment>
<evidence type="ECO:0000256" key="1">
    <source>
        <dbReference type="ARBA" id="ARBA00004123"/>
    </source>
</evidence>
<keyword evidence="3" id="KW-0832">Ubl conjugation</keyword>
<protein>
    <submittedName>
        <fullName evidence="7">Fanconi anemia group D2 protein</fullName>
    </submittedName>
</protein>
<dbReference type="EMBL" id="WJQU01002551">
    <property type="protein sequence ID" value="KAJ6632727.1"/>
    <property type="molecule type" value="Genomic_DNA"/>
</dbReference>
<dbReference type="OrthoDB" id="27031at2759"/>
<comment type="caution">
    <text evidence="7">The sequence shown here is derived from an EMBL/GenBank/DDBJ whole genome shotgun (WGS) entry which is preliminary data.</text>
</comment>
<dbReference type="PANTHER" id="PTHR32086:SF0">
    <property type="entry name" value="FANCONI ANEMIA GROUP D2 PROTEIN"/>
    <property type="match status" value="1"/>
</dbReference>
<comment type="similarity">
    <text evidence="5">Belongs to the Fanconi anemia protein FANCD2 family.</text>
</comment>
<dbReference type="InterPro" id="IPR029448">
    <property type="entry name" value="FANCD2"/>
</dbReference>
<evidence type="ECO:0000256" key="5">
    <source>
        <dbReference type="ARBA" id="ARBA00093456"/>
    </source>
</evidence>
<dbReference type="Pfam" id="PF14631">
    <property type="entry name" value="FancD2"/>
    <property type="match status" value="2"/>
</dbReference>
<keyword evidence="8" id="KW-1185">Reference proteome</keyword>
<feature type="compositionally biased region" description="Polar residues" evidence="6">
    <location>
        <begin position="1113"/>
        <end position="1122"/>
    </location>
</feature>
<keyword evidence="2" id="KW-1017">Isopeptide bond</keyword>
<sequence length="1122" mass="127945">LRDCLRWEKITVNEDEVIANQKEVFDSIVRSLSANKHIFDAWLKIIQSKEIDDVDFIILLIMSKVNEDKSFYIEQLIRKKIKTEQCSATILDKLVDEFFSILNEYLNSFISILDKLFRDKNDSIVSFATHGFQILFNFEQCSKKVLMSRLVGYVCQNQIGSDTATNALQILSEFNEKNPIQMEQHALQLMRMLDRGFELNLAQYRMIMNILCSIAYPAAPMTGSIDLQNHIDMLLKKQVASSIPNIKNLGIVGVVQTIEHLTWTNEDNDLSQSSEIFHTINDIDDIASRTAAQYLGTILQCHFTIFLSSDVIISNFPDLIISATRNSPEALGLCFDELSAALSHRNQNHRKGMRVNKSFQIWLSDFVVLNFQDLFVVDEVPSHDIECEYQYSLNCAEDHNTNSEEIEHIAVNIAGLTFKPSPSPLGSIKLLPSFFNLLRITQFERYGNLVTINALLGCSIVLPKCMNNSTEMDIFDDYDEPDAKKILDIYYYTVNWMRESISAFVSQTGENMRMKTMVRLNEVIKLEEKIRYLLQRAPSNYTPPLCQFICSPNKQTIPKKVVHSKSSKKSNTAVDVVESQNVTLFETQRTGTNRANVKIKINFNSLVYGPKEIYRQMDPDIAGLLKQDLLIKYPLPSDTVGKVLGLVEFKFLMDDLVIKMESIFGVKQFVSDQPLQYVLSPVDLFNDFIVFLPQILQFFNQLSLHLNDIVSSTESHKDPRLYTDELNYSKICFGLCLRLFAAFFTWPNFQQDVYQTLLKQSLAALAQSNESEADGTISQTAEQAIENIIRHSSAVCDLQSAVHMLRLVRSLAVYSKNTNKCVESIVTLSRKFLSKKWYGYDGTPEHGGKCNLLLDDLLKSLMKSAKLSQIDELLIITEREVKELCRKNDSMKTFPNFQRANFALFYRALCSALIVAVNEKLAKNLPTSAQLKVFEKSAQSLVELSEVVGSVNIPRNYGIFMKHAHIYMKIFLHHGIPLIKNALRSNCDKILGFLKCFNRIATFLHKICCHWKANQNTAIMAQIPFVRETIETVLIKVKAVLAANNCAAAFWQNNLRNKNLYNEEILTQSTETDGEDDDEEIPEDDDSLEEECVPYNQNESRETSIEATRRSSKINSDSSASY</sequence>
<accession>A0A9Q0MLB3</accession>
<dbReference type="PANTHER" id="PTHR32086">
    <property type="entry name" value="FANCONI ANEMIA GROUP D2 PROTEIN"/>
    <property type="match status" value="1"/>
</dbReference>